<feature type="compositionally biased region" description="Basic and acidic residues" evidence="1">
    <location>
        <begin position="60"/>
        <end position="73"/>
    </location>
</feature>
<proteinExistence type="predicted"/>
<feature type="compositionally biased region" description="Basic residues" evidence="1">
    <location>
        <begin position="1"/>
        <end position="21"/>
    </location>
</feature>
<name>A0A915KZT4_ROMCU</name>
<feature type="region of interest" description="Disordered" evidence="1">
    <location>
        <begin position="1"/>
        <end position="86"/>
    </location>
</feature>
<dbReference type="Proteomes" id="UP000887565">
    <property type="component" value="Unplaced"/>
</dbReference>
<evidence type="ECO:0000313" key="3">
    <source>
        <dbReference type="WBParaSite" id="nRc.2.0.1.t44342-RA"/>
    </source>
</evidence>
<evidence type="ECO:0000256" key="1">
    <source>
        <dbReference type="SAM" id="MobiDB-lite"/>
    </source>
</evidence>
<evidence type="ECO:0000313" key="2">
    <source>
        <dbReference type="Proteomes" id="UP000887565"/>
    </source>
</evidence>
<dbReference type="AlphaFoldDB" id="A0A915KZT4"/>
<dbReference type="WBParaSite" id="nRc.2.0.1.t44342-RA">
    <property type="protein sequence ID" value="nRc.2.0.1.t44342-RA"/>
    <property type="gene ID" value="nRc.2.0.1.g44342"/>
</dbReference>
<sequence length="86" mass="9317">MAERKRKMRLKEKERRKKGGKGAKVEEKEEDSKTVPGHQGQGQGQGSQELAPNPYLSGGADKKSTSKSDKDAVIVKPIAGPNIMKA</sequence>
<organism evidence="2 3">
    <name type="scientific">Romanomermis culicivorax</name>
    <name type="common">Nematode worm</name>
    <dbReference type="NCBI Taxonomy" id="13658"/>
    <lineage>
        <taxon>Eukaryota</taxon>
        <taxon>Metazoa</taxon>
        <taxon>Ecdysozoa</taxon>
        <taxon>Nematoda</taxon>
        <taxon>Enoplea</taxon>
        <taxon>Dorylaimia</taxon>
        <taxon>Mermithida</taxon>
        <taxon>Mermithoidea</taxon>
        <taxon>Mermithidae</taxon>
        <taxon>Romanomermis</taxon>
    </lineage>
</organism>
<feature type="compositionally biased region" description="Basic and acidic residues" evidence="1">
    <location>
        <begin position="23"/>
        <end position="33"/>
    </location>
</feature>
<accession>A0A915KZT4</accession>
<reference evidence="3" key="1">
    <citation type="submission" date="2022-11" db="UniProtKB">
        <authorList>
            <consortium name="WormBaseParasite"/>
        </authorList>
    </citation>
    <scope>IDENTIFICATION</scope>
</reference>
<keyword evidence="2" id="KW-1185">Reference proteome</keyword>
<protein>
    <submittedName>
        <fullName evidence="3">Uncharacterized protein</fullName>
    </submittedName>
</protein>